<dbReference type="InterPro" id="IPR009003">
    <property type="entry name" value="Peptidase_S1_PA"/>
</dbReference>
<dbReference type="Proteomes" id="UP000242258">
    <property type="component" value="Unassembled WGS sequence"/>
</dbReference>
<dbReference type="EMBL" id="MKEK01000001">
    <property type="protein sequence ID" value="OEY69468.1"/>
    <property type="molecule type" value="Genomic_DNA"/>
</dbReference>
<feature type="chain" id="PRO_5009200399" evidence="1">
    <location>
        <begin position="22"/>
        <end position="247"/>
    </location>
</feature>
<dbReference type="Gene3D" id="2.40.10.10">
    <property type="entry name" value="Trypsin-like serine proteases"/>
    <property type="match status" value="2"/>
</dbReference>
<keyword evidence="3" id="KW-1185">Reference proteome</keyword>
<name>A0A1E7Q5W9_9GAMM</name>
<evidence type="ECO:0000313" key="2">
    <source>
        <dbReference type="EMBL" id="OEY69468.1"/>
    </source>
</evidence>
<accession>A0A1E7Q5W9</accession>
<feature type="signal peptide" evidence="1">
    <location>
        <begin position="1"/>
        <end position="21"/>
    </location>
</feature>
<comment type="caution">
    <text evidence="2">The sequence shown here is derived from an EMBL/GenBank/DDBJ whole genome shotgun (WGS) entry which is preliminary data.</text>
</comment>
<organism evidence="2 3">
    <name type="scientific">Rheinheimera salexigens</name>
    <dbReference type="NCBI Taxonomy" id="1628148"/>
    <lineage>
        <taxon>Bacteria</taxon>
        <taxon>Pseudomonadati</taxon>
        <taxon>Pseudomonadota</taxon>
        <taxon>Gammaproteobacteria</taxon>
        <taxon>Chromatiales</taxon>
        <taxon>Chromatiaceae</taxon>
        <taxon>Rheinheimera</taxon>
    </lineage>
</organism>
<dbReference type="SUPFAM" id="SSF50494">
    <property type="entry name" value="Trypsin-like serine proteases"/>
    <property type="match status" value="1"/>
</dbReference>
<sequence>MLKILYSALLFLGLFSFSVKADLVQVISDIKPAIVAIGIHNPLAAPRIRLVGTGFAVADGRKIVTNYHVVSALLNTERNESYVVLSGNGSDIKMHSVLSTKTDSTHDLAVLSIGEKLPTVNLANNKLIAEGSSIALIGYPITAVLGLYPATHTGIISALTPIAIPADNSNSLNSRALRQLQQPFLLYQLDATAYPGNSGSPLVDIKTGKVIGVVNKVFVKSTREAVLSDPSNISYAIPIHFLHTLLK</sequence>
<keyword evidence="1" id="KW-0732">Signal</keyword>
<reference evidence="3" key="1">
    <citation type="submission" date="2016-09" db="EMBL/GenBank/DDBJ databases">
        <authorList>
            <person name="Wan X."/>
            <person name="Hou S."/>
        </authorList>
    </citation>
    <scope>NUCLEOTIDE SEQUENCE [LARGE SCALE GENOMIC DNA]</scope>
    <source>
        <strain evidence="3">KH87</strain>
    </source>
</reference>
<evidence type="ECO:0000256" key="1">
    <source>
        <dbReference type="SAM" id="SignalP"/>
    </source>
</evidence>
<dbReference type="PANTHER" id="PTHR43019">
    <property type="entry name" value="SERINE ENDOPROTEASE DEGS"/>
    <property type="match status" value="1"/>
</dbReference>
<dbReference type="InterPro" id="IPR043504">
    <property type="entry name" value="Peptidase_S1_PA_chymotrypsin"/>
</dbReference>
<gene>
    <name evidence="2" type="ORF">BI198_07730</name>
</gene>
<dbReference type="OrthoDB" id="212300at2"/>
<dbReference type="Pfam" id="PF13365">
    <property type="entry name" value="Trypsin_2"/>
    <property type="match status" value="1"/>
</dbReference>
<dbReference type="RefSeq" id="WP_070049038.1">
    <property type="nucleotide sequence ID" value="NZ_CBCSDO010000005.1"/>
</dbReference>
<dbReference type="AlphaFoldDB" id="A0A1E7Q5W9"/>
<evidence type="ECO:0000313" key="3">
    <source>
        <dbReference type="Proteomes" id="UP000242258"/>
    </source>
</evidence>
<dbReference type="STRING" id="1628148.BI198_07730"/>
<protein>
    <submittedName>
        <fullName evidence="2">Peptidase S1</fullName>
    </submittedName>
</protein>
<dbReference type="PANTHER" id="PTHR43019:SF23">
    <property type="entry name" value="PROTEASE DO-LIKE 5, CHLOROPLASTIC"/>
    <property type="match status" value="1"/>
</dbReference>
<proteinExistence type="predicted"/>